<dbReference type="RefSeq" id="XP_021825265.1">
    <property type="nucleotide sequence ID" value="XM_021969573.1"/>
</dbReference>
<evidence type="ECO:0000256" key="1">
    <source>
        <dbReference type="SAM" id="MobiDB-lite"/>
    </source>
</evidence>
<dbReference type="Proteomes" id="UP000515124">
    <property type="component" value="Unplaced"/>
</dbReference>
<sequence length="304" mass="32213">MKYDAELAVRATRGPSPLFPVSHLRSPPFSQLVEKELPGKRRTAEDVCHRPNLVPWQSAVSLRPVGIARANRLDNADHLNLDGGQHAGTVPNGVMGLHPVVNEPFSNSMATITHAFSPSAPAIGRVEETLGVPIETNSEALNTNPLLGPANSLACVRKDPTHDGESEILHAAVKAVALHKPTSLITESDPTSEKEQPPQQKRSKKKFSLEGGNPSSKRKKFLPSLSSGCSLKLTRGTVGVRAGAKGGRKRAQGSTGVAKSAINDSSLCEVVVSPSKELEILELRAKNGHTDGGGGWPLTATRSP</sequence>
<accession>A0A6P5TDX2</accession>
<evidence type="ECO:0000313" key="3">
    <source>
        <dbReference type="RefSeq" id="XP_021825265.1"/>
    </source>
</evidence>
<evidence type="ECO:0000313" key="2">
    <source>
        <dbReference type="Proteomes" id="UP000515124"/>
    </source>
</evidence>
<reference evidence="3" key="1">
    <citation type="submission" date="2025-08" db="UniProtKB">
        <authorList>
            <consortium name="RefSeq"/>
        </authorList>
    </citation>
    <scope>IDENTIFICATION</scope>
</reference>
<dbReference type="KEGG" id="pavi:110766246"/>
<organism evidence="2 3">
    <name type="scientific">Prunus avium</name>
    <name type="common">Cherry</name>
    <name type="synonym">Cerasus avium</name>
    <dbReference type="NCBI Taxonomy" id="42229"/>
    <lineage>
        <taxon>Eukaryota</taxon>
        <taxon>Viridiplantae</taxon>
        <taxon>Streptophyta</taxon>
        <taxon>Embryophyta</taxon>
        <taxon>Tracheophyta</taxon>
        <taxon>Spermatophyta</taxon>
        <taxon>Magnoliopsida</taxon>
        <taxon>eudicotyledons</taxon>
        <taxon>Gunneridae</taxon>
        <taxon>Pentapetalae</taxon>
        <taxon>rosids</taxon>
        <taxon>fabids</taxon>
        <taxon>Rosales</taxon>
        <taxon>Rosaceae</taxon>
        <taxon>Amygdaloideae</taxon>
        <taxon>Amygdaleae</taxon>
        <taxon>Prunus</taxon>
    </lineage>
</organism>
<proteinExistence type="predicted"/>
<keyword evidence="2" id="KW-1185">Reference proteome</keyword>
<name>A0A6P5TDX2_PRUAV</name>
<feature type="region of interest" description="Disordered" evidence="1">
    <location>
        <begin position="181"/>
        <end position="223"/>
    </location>
</feature>
<protein>
    <submittedName>
        <fullName evidence="3">Uncharacterized protein LOC110766246</fullName>
    </submittedName>
</protein>
<dbReference type="GeneID" id="110766246"/>
<dbReference type="AlphaFoldDB" id="A0A6P5TDX2"/>
<gene>
    <name evidence="3" type="primary">LOC110766246</name>
</gene>